<evidence type="ECO:0000313" key="4">
    <source>
        <dbReference type="Proteomes" id="UP000823638"/>
    </source>
</evidence>
<dbReference type="InterPro" id="IPR036737">
    <property type="entry name" value="OmpA-like_sf"/>
</dbReference>
<reference evidence="3" key="2">
    <citation type="journal article" date="2021" name="PeerJ">
        <title>Extensive microbial diversity within the chicken gut microbiome revealed by metagenomics and culture.</title>
        <authorList>
            <person name="Gilroy R."/>
            <person name="Ravi A."/>
            <person name="Getino M."/>
            <person name="Pursley I."/>
            <person name="Horton D.L."/>
            <person name="Alikhan N.F."/>
            <person name="Baker D."/>
            <person name="Gharbi K."/>
            <person name="Hall N."/>
            <person name="Watson M."/>
            <person name="Adriaenssens E.M."/>
            <person name="Foster-Nyarko E."/>
            <person name="Jarju S."/>
            <person name="Secka A."/>
            <person name="Antonio M."/>
            <person name="Oren A."/>
            <person name="Chaudhuri R.R."/>
            <person name="La Ragione R."/>
            <person name="Hildebrand F."/>
            <person name="Pallen M.J."/>
        </authorList>
    </citation>
    <scope>NUCLEOTIDE SEQUENCE</scope>
    <source>
        <strain evidence="3">10532</strain>
    </source>
</reference>
<evidence type="ECO:0000313" key="3">
    <source>
        <dbReference type="EMBL" id="MBO8457341.1"/>
    </source>
</evidence>
<evidence type="ECO:0000259" key="2">
    <source>
        <dbReference type="PROSITE" id="PS51123"/>
    </source>
</evidence>
<dbReference type="InterPro" id="IPR006665">
    <property type="entry name" value="OmpA-like"/>
</dbReference>
<proteinExistence type="predicted"/>
<dbReference type="PANTHER" id="PTHR30329">
    <property type="entry name" value="STATOR ELEMENT OF FLAGELLAR MOTOR COMPLEX"/>
    <property type="match status" value="1"/>
</dbReference>
<dbReference type="AlphaFoldDB" id="A0A9D9HNW4"/>
<sequence length="448" mass="50468">MQKNSVLKKIFFLFLSFCPFIPGFSEEFQVKEPVLTVKSSVQWEKGFFLSETSMNIKAAGLTMPSARGTGVERINMELPLLVKEALFTLPVDSSNTLEDAVAQGIITLDQVAQIISDGETGASYFKNNMEILTIPHSTLLTNIGAVFIKHSTPYIQESFLDYTPTRQYTGIIIDARGTLPVHGESVNERLQPCLFPKIWDTNMNLIYERNTVEPETAKKFGLVQYTDISGSKNYVNRVGKDPLRITARAIFGQNRTDILISREDAQRIYGQEENINLLKQGKVLIICDSEVLVNSSLTPKKDGLYYYAFSDIVEIFDEEEDIEVKDTAGGIRLYTYNVHFEPDTAVFLPEEERRLNLIAESLKKIIEISPDSDFLVDGHTASVGRPQDELNLSYERANAMIDEMVKRGIDRSRFAFRGFGGTKPVADNNTESGRAKNRRVEITIKLNN</sequence>
<dbReference type="Proteomes" id="UP000823638">
    <property type="component" value="Unassembled WGS sequence"/>
</dbReference>
<reference evidence="3" key="1">
    <citation type="submission" date="2020-10" db="EMBL/GenBank/DDBJ databases">
        <authorList>
            <person name="Gilroy R."/>
        </authorList>
    </citation>
    <scope>NUCLEOTIDE SEQUENCE</scope>
    <source>
        <strain evidence="3">10532</strain>
    </source>
</reference>
<dbReference type="GO" id="GO:0016020">
    <property type="term" value="C:membrane"/>
    <property type="evidence" value="ECO:0007669"/>
    <property type="project" value="UniProtKB-UniRule"/>
</dbReference>
<comment type="caution">
    <text evidence="3">The sequence shown here is derived from an EMBL/GenBank/DDBJ whole genome shotgun (WGS) entry which is preliminary data.</text>
</comment>
<dbReference type="PANTHER" id="PTHR30329:SF21">
    <property type="entry name" value="LIPOPROTEIN YIAD-RELATED"/>
    <property type="match status" value="1"/>
</dbReference>
<accession>A0A9D9HNW4</accession>
<keyword evidence="1" id="KW-0472">Membrane</keyword>
<dbReference type="SUPFAM" id="SSF103088">
    <property type="entry name" value="OmpA-like"/>
    <property type="match status" value="1"/>
</dbReference>
<gene>
    <name evidence="3" type="ORF">IAA81_03830</name>
</gene>
<dbReference type="Gene3D" id="3.30.1330.60">
    <property type="entry name" value="OmpA-like domain"/>
    <property type="match status" value="1"/>
</dbReference>
<dbReference type="CDD" id="cd07185">
    <property type="entry name" value="OmpA_C-like"/>
    <property type="match status" value="1"/>
</dbReference>
<dbReference type="EMBL" id="JADIMM010000054">
    <property type="protein sequence ID" value="MBO8457341.1"/>
    <property type="molecule type" value="Genomic_DNA"/>
</dbReference>
<protein>
    <submittedName>
        <fullName evidence="3">OmpA family protein</fullName>
    </submittedName>
</protein>
<dbReference type="InterPro" id="IPR050330">
    <property type="entry name" value="Bact_OuterMem_StrucFunc"/>
</dbReference>
<dbReference type="PROSITE" id="PS51123">
    <property type="entry name" value="OMPA_2"/>
    <property type="match status" value="1"/>
</dbReference>
<dbReference type="Pfam" id="PF00691">
    <property type="entry name" value="OmpA"/>
    <property type="match status" value="1"/>
</dbReference>
<name>A0A9D9HNW4_9SPIR</name>
<evidence type="ECO:0000256" key="1">
    <source>
        <dbReference type="PROSITE-ProRule" id="PRU00473"/>
    </source>
</evidence>
<feature type="domain" description="OmpA-like" evidence="2">
    <location>
        <begin position="327"/>
        <end position="448"/>
    </location>
</feature>
<organism evidence="3 4">
    <name type="scientific">Candidatus Gallitreponema excrementavium</name>
    <dbReference type="NCBI Taxonomy" id="2840840"/>
    <lineage>
        <taxon>Bacteria</taxon>
        <taxon>Pseudomonadati</taxon>
        <taxon>Spirochaetota</taxon>
        <taxon>Spirochaetia</taxon>
        <taxon>Spirochaetales</taxon>
        <taxon>Candidatus Gallitreponema</taxon>
    </lineage>
</organism>